<evidence type="ECO:0000259" key="2">
    <source>
        <dbReference type="PROSITE" id="PS51925"/>
    </source>
</evidence>
<organism evidence="4 5">
    <name type="scientific">Ladona fulva</name>
    <name type="common">Scarce chaser dragonfly</name>
    <name type="synonym">Libellula fulva</name>
    <dbReference type="NCBI Taxonomy" id="123851"/>
    <lineage>
        <taxon>Eukaryota</taxon>
        <taxon>Metazoa</taxon>
        <taxon>Ecdysozoa</taxon>
        <taxon>Arthropoda</taxon>
        <taxon>Hexapoda</taxon>
        <taxon>Insecta</taxon>
        <taxon>Pterygota</taxon>
        <taxon>Palaeoptera</taxon>
        <taxon>Odonata</taxon>
        <taxon>Epiprocta</taxon>
        <taxon>Anisoptera</taxon>
        <taxon>Libelluloidea</taxon>
        <taxon>Libellulidae</taxon>
        <taxon>Ladona</taxon>
    </lineage>
</organism>
<dbReference type="EMBL" id="KZ308506">
    <property type="protein sequence ID" value="KAG8230715.1"/>
    <property type="molecule type" value="Genomic_DNA"/>
</dbReference>
<feature type="compositionally biased region" description="Acidic residues" evidence="1">
    <location>
        <begin position="136"/>
        <end position="151"/>
    </location>
</feature>
<evidence type="ECO:0000313" key="4">
    <source>
        <dbReference type="EMBL" id="KAG8230715.1"/>
    </source>
</evidence>
<dbReference type="SUPFAM" id="SSF109715">
    <property type="entry name" value="DEK C-terminal domain"/>
    <property type="match status" value="1"/>
</dbReference>
<dbReference type="PANTHER" id="PTHR13844">
    <property type="entry name" value="SWI/SNF-RELATED MATRIX-ASSOCIATED ACTIN-DEPENDENT REGULATOR OF CHROMATIN SUBFAMILY D"/>
    <property type="match status" value="1"/>
</dbReference>
<proteinExistence type="predicted"/>
<keyword evidence="5" id="KW-1185">Reference proteome</keyword>
<dbReference type="Gene3D" id="1.10.245.10">
    <property type="entry name" value="SWIB/MDM2 domain"/>
    <property type="match status" value="1"/>
</dbReference>
<feature type="domain" description="DEK-C" evidence="3">
    <location>
        <begin position="23"/>
        <end position="78"/>
    </location>
</feature>
<dbReference type="CDD" id="cd10567">
    <property type="entry name" value="SWIB-MDM2_like"/>
    <property type="match status" value="1"/>
</dbReference>
<accession>A0A8K0KBJ7</accession>
<dbReference type="Gene3D" id="1.10.10.60">
    <property type="entry name" value="Homeodomain-like"/>
    <property type="match status" value="1"/>
</dbReference>
<dbReference type="PROSITE" id="PS51998">
    <property type="entry name" value="DEK_C"/>
    <property type="match status" value="1"/>
</dbReference>
<reference evidence="4" key="1">
    <citation type="submission" date="2013-04" db="EMBL/GenBank/DDBJ databases">
        <authorList>
            <person name="Qu J."/>
            <person name="Murali S.C."/>
            <person name="Bandaranaike D."/>
            <person name="Bellair M."/>
            <person name="Blankenburg K."/>
            <person name="Chao H."/>
            <person name="Dinh H."/>
            <person name="Doddapaneni H."/>
            <person name="Downs B."/>
            <person name="Dugan-Rocha S."/>
            <person name="Elkadiri S."/>
            <person name="Gnanaolivu R.D."/>
            <person name="Hernandez B."/>
            <person name="Javaid M."/>
            <person name="Jayaseelan J.C."/>
            <person name="Lee S."/>
            <person name="Li M."/>
            <person name="Ming W."/>
            <person name="Munidasa M."/>
            <person name="Muniz J."/>
            <person name="Nguyen L."/>
            <person name="Ongeri F."/>
            <person name="Osuji N."/>
            <person name="Pu L.-L."/>
            <person name="Puazo M."/>
            <person name="Qu C."/>
            <person name="Quiroz J."/>
            <person name="Raj R."/>
            <person name="Weissenberger G."/>
            <person name="Xin Y."/>
            <person name="Zou X."/>
            <person name="Han Y."/>
            <person name="Richards S."/>
            <person name="Worley K."/>
            <person name="Muzny D."/>
            <person name="Gibbs R."/>
        </authorList>
    </citation>
    <scope>NUCLEOTIDE SEQUENCE</scope>
    <source>
        <strain evidence="4">Sampled in the wild</strain>
    </source>
</reference>
<feature type="region of interest" description="Disordered" evidence="1">
    <location>
        <begin position="42"/>
        <end position="212"/>
    </location>
</feature>
<dbReference type="SUPFAM" id="SSF47592">
    <property type="entry name" value="SWIB/MDM2 domain"/>
    <property type="match status" value="1"/>
</dbReference>
<sequence length="293" mass="32604">MKFKRWLPPTSQYQPIRQRKMAGITKEDLRREITAIFKDADLSSMSAKKLRQQLEKKLDVDLSDRKKEVDEIMMECLEQKRDGKSPKESKKRKDAADDDEEEEEEEEEEDEEEKKGKRTAAKKKPPPKKQKKGSSDESDEGSDDNASDEEYNPGGKKGKGGGAKKGGKGKKKAKGSDSDEGSDEDWAKSRRGGGGGGNSTPAKKGPAAKRGGGGGGYTKALNLTPELAALVGCESMARHEVVKKIWAIIKGRNLFDPKNKQFAICDDELLKVFGVKRFRTFGMMKYLKNHFID</sequence>
<dbReference type="InterPro" id="IPR014876">
    <property type="entry name" value="DEK_C"/>
</dbReference>
<gene>
    <name evidence="4" type="ORF">J437_LFUL010816</name>
</gene>
<protein>
    <recommendedName>
        <fullName evidence="6">Upstream activation factor subunit spp27</fullName>
    </recommendedName>
</protein>
<dbReference type="SMART" id="SM00151">
    <property type="entry name" value="SWIB"/>
    <property type="match status" value="1"/>
</dbReference>
<dbReference type="Pfam" id="PF02201">
    <property type="entry name" value="SWIB"/>
    <property type="match status" value="1"/>
</dbReference>
<comment type="caution">
    <text evidence="4">The sequence shown here is derived from an EMBL/GenBank/DDBJ whole genome shotgun (WGS) entry which is preliminary data.</text>
</comment>
<dbReference type="InterPro" id="IPR036885">
    <property type="entry name" value="SWIB_MDM2_dom_sf"/>
</dbReference>
<reference evidence="4" key="2">
    <citation type="submission" date="2017-10" db="EMBL/GenBank/DDBJ databases">
        <title>Ladona fulva Genome sequencing and assembly.</title>
        <authorList>
            <person name="Murali S."/>
            <person name="Richards S."/>
            <person name="Bandaranaike D."/>
            <person name="Bellair M."/>
            <person name="Blankenburg K."/>
            <person name="Chao H."/>
            <person name="Dinh H."/>
            <person name="Doddapaneni H."/>
            <person name="Dugan-Rocha S."/>
            <person name="Elkadiri S."/>
            <person name="Gnanaolivu R."/>
            <person name="Hernandez B."/>
            <person name="Skinner E."/>
            <person name="Javaid M."/>
            <person name="Lee S."/>
            <person name="Li M."/>
            <person name="Ming W."/>
            <person name="Munidasa M."/>
            <person name="Muniz J."/>
            <person name="Nguyen L."/>
            <person name="Hughes D."/>
            <person name="Osuji N."/>
            <person name="Pu L.-L."/>
            <person name="Puazo M."/>
            <person name="Qu C."/>
            <person name="Quiroz J."/>
            <person name="Raj R."/>
            <person name="Weissenberger G."/>
            <person name="Xin Y."/>
            <person name="Zou X."/>
            <person name="Han Y."/>
            <person name="Worley K."/>
            <person name="Muzny D."/>
            <person name="Gibbs R."/>
        </authorList>
    </citation>
    <scope>NUCLEOTIDE SEQUENCE</scope>
    <source>
        <strain evidence="4">Sampled in the wild</strain>
    </source>
</reference>
<feature type="compositionally biased region" description="Basic and acidic residues" evidence="1">
    <location>
        <begin position="52"/>
        <end position="70"/>
    </location>
</feature>
<dbReference type="Proteomes" id="UP000792457">
    <property type="component" value="Unassembled WGS sequence"/>
</dbReference>
<feature type="domain" description="DM2" evidence="2">
    <location>
        <begin position="216"/>
        <end position="293"/>
    </location>
</feature>
<dbReference type="AlphaFoldDB" id="A0A8K0KBJ7"/>
<evidence type="ECO:0008006" key="6">
    <source>
        <dbReference type="Google" id="ProtNLM"/>
    </source>
</evidence>
<dbReference type="OrthoDB" id="10251073at2759"/>
<dbReference type="Pfam" id="PF08766">
    <property type="entry name" value="DEK_C"/>
    <property type="match status" value="1"/>
</dbReference>
<feature type="compositionally biased region" description="Acidic residues" evidence="1">
    <location>
        <begin position="96"/>
        <end position="112"/>
    </location>
</feature>
<feature type="compositionally biased region" description="Basic residues" evidence="1">
    <location>
        <begin position="116"/>
        <end position="132"/>
    </location>
</feature>
<name>A0A8K0KBJ7_LADFU</name>
<evidence type="ECO:0000259" key="3">
    <source>
        <dbReference type="PROSITE" id="PS51998"/>
    </source>
</evidence>
<evidence type="ECO:0000313" key="5">
    <source>
        <dbReference type="Proteomes" id="UP000792457"/>
    </source>
</evidence>
<dbReference type="PROSITE" id="PS51925">
    <property type="entry name" value="SWIB_MDM2"/>
    <property type="match status" value="1"/>
</dbReference>
<feature type="compositionally biased region" description="Basic and acidic residues" evidence="1">
    <location>
        <begin position="77"/>
        <end position="88"/>
    </location>
</feature>
<dbReference type="InterPro" id="IPR003121">
    <property type="entry name" value="SWIB_MDM2_domain"/>
</dbReference>
<dbReference type="InterPro" id="IPR019835">
    <property type="entry name" value="SWIB_domain"/>
</dbReference>
<evidence type="ECO:0000256" key="1">
    <source>
        <dbReference type="SAM" id="MobiDB-lite"/>
    </source>
</evidence>